<dbReference type="RefSeq" id="WP_146852650.1">
    <property type="nucleotide sequence ID" value="NZ_BAAAHR010000003.1"/>
</dbReference>
<dbReference type="Proteomes" id="UP000522688">
    <property type="component" value="Unassembled WGS sequence"/>
</dbReference>
<gene>
    <name evidence="1" type="ORF">FB463_002077</name>
</gene>
<evidence type="ECO:0000313" key="2">
    <source>
        <dbReference type="Proteomes" id="UP000522688"/>
    </source>
</evidence>
<sequence length="306" mass="34392">MRIVTDMARGAWFVDRIGGWAEVGGVAGRGFEAYARILHPIDASRSDLERRDEWGYPLHVEDARWPWAEVARRNGKVMHPLVQWRRLTADERRMDWPDGWSTAQSREGWLDPRLLGELVTLLGAATTTPDDLVAGVWIGWGGGEAIYFRAVDDDDATDDIAATAERDALHESGLAMLAERERARREAQESGYEEARTAGPHLEIPGREFVLFETDVQRLADPDWGYRDGLGWAMGHRDPSLQLLWPEDHAWVLASEIDWDSTIVAGDRRLIDAVLADPRFESYGVGEADKLSWDGDTINREASSGE</sequence>
<protein>
    <submittedName>
        <fullName evidence="1">Uncharacterized protein</fullName>
    </submittedName>
</protein>
<dbReference type="EMBL" id="JACGWW010000002">
    <property type="protein sequence ID" value="MBA8813828.1"/>
    <property type="molecule type" value="Genomic_DNA"/>
</dbReference>
<proteinExistence type="predicted"/>
<name>A0A7W3JJ77_9MICO</name>
<organism evidence="1 2">
    <name type="scientific">Frigoribacterium faeni</name>
    <dbReference type="NCBI Taxonomy" id="145483"/>
    <lineage>
        <taxon>Bacteria</taxon>
        <taxon>Bacillati</taxon>
        <taxon>Actinomycetota</taxon>
        <taxon>Actinomycetes</taxon>
        <taxon>Micrococcales</taxon>
        <taxon>Microbacteriaceae</taxon>
        <taxon>Frigoribacterium</taxon>
    </lineage>
</organism>
<evidence type="ECO:0000313" key="1">
    <source>
        <dbReference type="EMBL" id="MBA8813828.1"/>
    </source>
</evidence>
<dbReference type="AlphaFoldDB" id="A0A7W3JJ77"/>
<comment type="caution">
    <text evidence="1">The sequence shown here is derived from an EMBL/GenBank/DDBJ whole genome shotgun (WGS) entry which is preliminary data.</text>
</comment>
<accession>A0A7W3JJ77</accession>
<dbReference type="OrthoDB" id="2426596at2"/>
<reference evidence="1 2" key="1">
    <citation type="submission" date="2020-07" db="EMBL/GenBank/DDBJ databases">
        <title>Sequencing the genomes of 1000 actinobacteria strains.</title>
        <authorList>
            <person name="Klenk H.-P."/>
        </authorList>
    </citation>
    <scope>NUCLEOTIDE SEQUENCE [LARGE SCALE GENOMIC DNA]</scope>
    <source>
        <strain evidence="1 2">DSM 10309</strain>
    </source>
</reference>